<gene>
    <name evidence="2" type="ORF">CNYM01_14365</name>
</gene>
<sequence>MASQPPPGPGPPPAPSAGPDRGSGTPPEPSPTSRAKRRRGTEAQPSQPSLVGSQPDASATTPLPAKGLSTVNGTATGAVLIALTEEAKHYEARKDVFMAIAQSVDNVVSCFEGPRKQIAKEATTYVIQALKRIMGNETATPAPNRNWANVVVASAATAATAPAPAPARNRNPTQPQSQTQALSQPKEDL</sequence>
<dbReference type="Proteomes" id="UP000070054">
    <property type="component" value="Unassembled WGS sequence"/>
</dbReference>
<reference evidence="2 3" key="1">
    <citation type="submission" date="2014-02" db="EMBL/GenBank/DDBJ databases">
        <title>The genome sequence of Colletotrichum nymphaeae SA-01.</title>
        <authorList>
            <person name="Baroncelli R."/>
            <person name="Thon M.R."/>
        </authorList>
    </citation>
    <scope>NUCLEOTIDE SEQUENCE [LARGE SCALE GENOMIC DNA]</scope>
    <source>
        <strain evidence="2 3">SA-01</strain>
    </source>
</reference>
<name>A0A135UR50_9PEZI</name>
<organism evidence="2 3">
    <name type="scientific">Colletotrichum nymphaeae SA-01</name>
    <dbReference type="NCBI Taxonomy" id="1460502"/>
    <lineage>
        <taxon>Eukaryota</taxon>
        <taxon>Fungi</taxon>
        <taxon>Dikarya</taxon>
        <taxon>Ascomycota</taxon>
        <taxon>Pezizomycotina</taxon>
        <taxon>Sordariomycetes</taxon>
        <taxon>Hypocreomycetidae</taxon>
        <taxon>Glomerellales</taxon>
        <taxon>Glomerellaceae</taxon>
        <taxon>Colletotrichum</taxon>
        <taxon>Colletotrichum acutatum species complex</taxon>
    </lineage>
</organism>
<feature type="region of interest" description="Disordered" evidence="1">
    <location>
        <begin position="1"/>
        <end position="71"/>
    </location>
</feature>
<dbReference type="AlphaFoldDB" id="A0A135UR50"/>
<feature type="non-terminal residue" evidence="2">
    <location>
        <position position="189"/>
    </location>
</feature>
<dbReference type="EMBL" id="JEMN01000257">
    <property type="protein sequence ID" value="KXH62862.1"/>
    <property type="molecule type" value="Genomic_DNA"/>
</dbReference>
<evidence type="ECO:0000313" key="2">
    <source>
        <dbReference type="EMBL" id="KXH62862.1"/>
    </source>
</evidence>
<accession>A0A135UR50</accession>
<feature type="compositionally biased region" description="Low complexity" evidence="1">
    <location>
        <begin position="158"/>
        <end position="175"/>
    </location>
</feature>
<evidence type="ECO:0000256" key="1">
    <source>
        <dbReference type="SAM" id="MobiDB-lite"/>
    </source>
</evidence>
<feature type="region of interest" description="Disordered" evidence="1">
    <location>
        <begin position="158"/>
        <end position="189"/>
    </location>
</feature>
<feature type="compositionally biased region" description="Pro residues" evidence="1">
    <location>
        <begin position="1"/>
        <end position="16"/>
    </location>
</feature>
<dbReference type="OrthoDB" id="4849177at2759"/>
<comment type="caution">
    <text evidence="2">The sequence shown here is derived from an EMBL/GenBank/DDBJ whole genome shotgun (WGS) entry which is preliminary data.</text>
</comment>
<feature type="compositionally biased region" description="Polar residues" evidence="1">
    <location>
        <begin position="43"/>
        <end position="61"/>
    </location>
</feature>
<proteinExistence type="predicted"/>
<protein>
    <submittedName>
        <fullName evidence="2">Uncharacterized protein</fullName>
    </submittedName>
</protein>
<keyword evidence="3" id="KW-1185">Reference proteome</keyword>
<evidence type="ECO:0000313" key="3">
    <source>
        <dbReference type="Proteomes" id="UP000070054"/>
    </source>
</evidence>